<keyword evidence="1" id="KW-0175">Coiled coil</keyword>
<dbReference type="Proteomes" id="UP000235371">
    <property type="component" value="Unassembled WGS sequence"/>
</dbReference>
<protein>
    <recommendedName>
        <fullName evidence="4">Fungal N-terminal domain-containing protein</fullName>
    </recommendedName>
</protein>
<evidence type="ECO:0000313" key="2">
    <source>
        <dbReference type="EMBL" id="PMD52809.1"/>
    </source>
</evidence>
<evidence type="ECO:0000256" key="1">
    <source>
        <dbReference type="SAM" id="Coils"/>
    </source>
</evidence>
<proteinExistence type="predicted"/>
<sequence>MQLSRSKAEPAPQPFPTSLFLLFFNILPKLSHRACNHPSYLRFSASFHCKEATNMDGLSAAASGIAVVSLAIQLVDSVRQIQRFLHNVSEAPKELQRLINLLEQLELILENIGELIDRQRRQSADEDVAVSETILRAMKTCENTIKGLAGIVDVARKSAGPQRRRTEQPRLWDHYDCRARRRISRSSNVSYMRLPACLT</sequence>
<dbReference type="OrthoDB" id="539213at2759"/>
<feature type="coiled-coil region" evidence="1">
    <location>
        <begin position="95"/>
        <end position="122"/>
    </location>
</feature>
<dbReference type="RefSeq" id="XP_024729713.1">
    <property type="nucleotide sequence ID" value="XM_024870927.1"/>
</dbReference>
<accession>A0A2J6SPW8</accession>
<organism evidence="2 3">
    <name type="scientific">Hyaloscypha bicolor E</name>
    <dbReference type="NCBI Taxonomy" id="1095630"/>
    <lineage>
        <taxon>Eukaryota</taxon>
        <taxon>Fungi</taxon>
        <taxon>Dikarya</taxon>
        <taxon>Ascomycota</taxon>
        <taxon>Pezizomycotina</taxon>
        <taxon>Leotiomycetes</taxon>
        <taxon>Helotiales</taxon>
        <taxon>Hyaloscyphaceae</taxon>
        <taxon>Hyaloscypha</taxon>
        <taxon>Hyaloscypha bicolor</taxon>
    </lineage>
</organism>
<name>A0A2J6SPW8_9HELO</name>
<dbReference type="AlphaFoldDB" id="A0A2J6SPW8"/>
<reference evidence="2 3" key="1">
    <citation type="submission" date="2016-04" db="EMBL/GenBank/DDBJ databases">
        <title>A degradative enzymes factory behind the ericoid mycorrhizal symbiosis.</title>
        <authorList>
            <consortium name="DOE Joint Genome Institute"/>
            <person name="Martino E."/>
            <person name="Morin E."/>
            <person name="Grelet G."/>
            <person name="Kuo A."/>
            <person name="Kohler A."/>
            <person name="Daghino S."/>
            <person name="Barry K."/>
            <person name="Choi C."/>
            <person name="Cichocki N."/>
            <person name="Clum A."/>
            <person name="Copeland A."/>
            <person name="Hainaut M."/>
            <person name="Haridas S."/>
            <person name="Labutti K."/>
            <person name="Lindquist E."/>
            <person name="Lipzen A."/>
            <person name="Khouja H.-R."/>
            <person name="Murat C."/>
            <person name="Ohm R."/>
            <person name="Olson A."/>
            <person name="Spatafora J."/>
            <person name="Veneault-Fourrey C."/>
            <person name="Henrissat B."/>
            <person name="Grigoriev I."/>
            <person name="Martin F."/>
            <person name="Perotto S."/>
        </authorList>
    </citation>
    <scope>NUCLEOTIDE SEQUENCE [LARGE SCALE GENOMIC DNA]</scope>
    <source>
        <strain evidence="2 3">E</strain>
    </source>
</reference>
<keyword evidence="3" id="KW-1185">Reference proteome</keyword>
<evidence type="ECO:0000313" key="3">
    <source>
        <dbReference type="Proteomes" id="UP000235371"/>
    </source>
</evidence>
<dbReference type="InParanoid" id="A0A2J6SPW8"/>
<dbReference type="GeneID" id="36579009"/>
<dbReference type="STRING" id="1095630.A0A2J6SPW8"/>
<gene>
    <name evidence="2" type="ORF">K444DRAFT_192059</name>
</gene>
<evidence type="ECO:0008006" key="4">
    <source>
        <dbReference type="Google" id="ProtNLM"/>
    </source>
</evidence>
<dbReference type="EMBL" id="KZ613895">
    <property type="protein sequence ID" value="PMD52809.1"/>
    <property type="molecule type" value="Genomic_DNA"/>
</dbReference>